<evidence type="ECO:0000256" key="6">
    <source>
        <dbReference type="PROSITE-ProRule" id="PRU10100"/>
    </source>
</evidence>
<name>A0A1E5T1S6_9BACT</name>
<dbReference type="STRING" id="1563681.BFP71_18240"/>
<dbReference type="OrthoDB" id="9788068at2"/>
<dbReference type="InterPro" id="IPR006034">
    <property type="entry name" value="Asparaginase/glutaminase-like"/>
</dbReference>
<evidence type="ECO:0000313" key="9">
    <source>
        <dbReference type="EMBL" id="OEK05333.1"/>
    </source>
</evidence>
<feature type="domain" description="L-asparaginase N-terminal" evidence="7">
    <location>
        <begin position="19"/>
        <end position="209"/>
    </location>
</feature>
<feature type="domain" description="Asparaginase/glutaminase C-terminal" evidence="8">
    <location>
        <begin position="230"/>
        <end position="341"/>
    </location>
</feature>
<evidence type="ECO:0000256" key="4">
    <source>
        <dbReference type="PIRSR" id="PIRSR001220-1"/>
    </source>
</evidence>
<dbReference type="PANTHER" id="PTHR11707:SF28">
    <property type="entry name" value="60 KDA LYSOPHOSPHOLIPASE"/>
    <property type="match status" value="1"/>
</dbReference>
<dbReference type="CDD" id="cd08963">
    <property type="entry name" value="L-asparaginase_I"/>
    <property type="match status" value="1"/>
</dbReference>
<dbReference type="InterPro" id="IPR040919">
    <property type="entry name" value="Asparaginase_C"/>
</dbReference>
<dbReference type="SUPFAM" id="SSF53774">
    <property type="entry name" value="Glutaminase/Asparaginase"/>
    <property type="match status" value="1"/>
</dbReference>
<dbReference type="Proteomes" id="UP000095552">
    <property type="component" value="Unassembled WGS sequence"/>
</dbReference>
<dbReference type="EMBL" id="MDGQ01000005">
    <property type="protein sequence ID" value="OEK05333.1"/>
    <property type="molecule type" value="Genomic_DNA"/>
</dbReference>
<dbReference type="Gene3D" id="3.40.50.1170">
    <property type="entry name" value="L-asparaginase, N-terminal domain"/>
    <property type="match status" value="1"/>
</dbReference>
<accession>A0A1E5T1S6</accession>
<gene>
    <name evidence="9" type="ORF">BFP71_18240</name>
</gene>
<evidence type="ECO:0000259" key="8">
    <source>
        <dbReference type="Pfam" id="PF17763"/>
    </source>
</evidence>
<evidence type="ECO:0000256" key="3">
    <source>
        <dbReference type="ARBA" id="ARBA00022801"/>
    </source>
</evidence>
<dbReference type="PIRSF" id="PIRSF001220">
    <property type="entry name" value="L-ASNase_gatD"/>
    <property type="match status" value="1"/>
</dbReference>
<dbReference type="InterPro" id="IPR006033">
    <property type="entry name" value="AsnA_fam"/>
</dbReference>
<dbReference type="InterPro" id="IPR036152">
    <property type="entry name" value="Asp/glu_Ase-like_sf"/>
</dbReference>
<dbReference type="EC" id="3.5.1.1" evidence="2"/>
<dbReference type="InterPro" id="IPR027473">
    <property type="entry name" value="L-asparaginase_C"/>
</dbReference>
<keyword evidence="10" id="KW-1185">Reference proteome</keyword>
<dbReference type="Pfam" id="PF00710">
    <property type="entry name" value="Asparaginase"/>
    <property type="match status" value="1"/>
</dbReference>
<evidence type="ECO:0000256" key="1">
    <source>
        <dbReference type="ARBA" id="ARBA00010518"/>
    </source>
</evidence>
<dbReference type="InterPro" id="IPR041725">
    <property type="entry name" value="L-asparaginase_I"/>
</dbReference>
<keyword evidence="3" id="KW-0378">Hydrolase</keyword>
<comment type="caution">
    <text evidence="9">The sequence shown here is derived from an EMBL/GenBank/DDBJ whole genome shotgun (WGS) entry which is preliminary data.</text>
</comment>
<comment type="similarity">
    <text evidence="1">Belongs to the asparaginase 1 family.</text>
</comment>
<dbReference type="InterPro" id="IPR037152">
    <property type="entry name" value="L-asparaginase_N_sf"/>
</dbReference>
<dbReference type="PRINTS" id="PR00139">
    <property type="entry name" value="ASNGLNASE"/>
</dbReference>
<dbReference type="FunFam" id="3.40.50.1170:FF:000001">
    <property type="entry name" value="L-asparaginase 2"/>
    <property type="match status" value="1"/>
</dbReference>
<dbReference type="Pfam" id="PF17763">
    <property type="entry name" value="Asparaginase_C"/>
    <property type="match status" value="1"/>
</dbReference>
<dbReference type="PROSITE" id="PS00917">
    <property type="entry name" value="ASN_GLN_ASE_2"/>
    <property type="match status" value="1"/>
</dbReference>
<evidence type="ECO:0000313" key="10">
    <source>
        <dbReference type="Proteomes" id="UP000095552"/>
    </source>
</evidence>
<feature type="active site" evidence="6">
    <location>
        <position position="103"/>
    </location>
</feature>
<dbReference type="PIRSF" id="PIRSF500176">
    <property type="entry name" value="L_ASNase"/>
    <property type="match status" value="1"/>
</dbReference>
<feature type="binding site" evidence="5">
    <location>
        <begin position="103"/>
        <end position="104"/>
    </location>
    <ligand>
        <name>substrate</name>
    </ligand>
</feature>
<evidence type="ECO:0000256" key="2">
    <source>
        <dbReference type="ARBA" id="ARBA00012920"/>
    </source>
</evidence>
<evidence type="ECO:0000259" key="7">
    <source>
        <dbReference type="Pfam" id="PF00710"/>
    </source>
</evidence>
<dbReference type="PROSITE" id="PS51732">
    <property type="entry name" value="ASN_GLN_ASE_3"/>
    <property type="match status" value="1"/>
</dbReference>
<dbReference type="FunFam" id="3.40.50.40:FF:000001">
    <property type="entry name" value="L-asparaginase 1"/>
    <property type="match status" value="1"/>
</dbReference>
<dbReference type="SFLD" id="SFLDS00057">
    <property type="entry name" value="Glutaminase/Asparaginase"/>
    <property type="match status" value="1"/>
</dbReference>
<protein>
    <recommendedName>
        <fullName evidence="2">asparaginase</fullName>
        <ecNumber evidence="2">3.5.1.1</ecNumber>
    </recommendedName>
</protein>
<dbReference type="GO" id="GO:0009066">
    <property type="term" value="P:aspartate family amino acid metabolic process"/>
    <property type="evidence" value="ECO:0007669"/>
    <property type="project" value="UniProtKB-ARBA"/>
</dbReference>
<sequence>MLELDPIVHFDLFDQPKSRLLIIYTGGTLGMDYDETGTLVPCGFDSVLRRAPVVKELHINLSVISFTKPIDSSSVEIRHWQQMAKIIFDNYGDYDGFLILHGTDTMAYSASALSFMLQGLNKPVIFTGAQLPIASPRSDATENLVTSLEIASDKEDGIPIIKEVCIFFNNRLLRGNRAKKVESQQFDAFESENYPVLAKAGITIDYQWSYLMPSTNEKLRLIDRMDPSIVTLKLFPGLQTSTVDHLIKAPNIKGVILESYGAGNVPHEKWFLDLLEMGVKSGKVILNISQCNGGKVMHGKYETSSKLDQIGVISGEDLTTEAATTKMMHALAVCTKAEEVKICLTSPIRGEMN</sequence>
<dbReference type="SMART" id="SM00870">
    <property type="entry name" value="Asparaginase"/>
    <property type="match status" value="1"/>
</dbReference>
<feature type="binding site" evidence="5">
    <location>
        <position position="72"/>
    </location>
    <ligand>
        <name>substrate</name>
    </ligand>
</feature>
<dbReference type="PANTHER" id="PTHR11707">
    <property type="entry name" value="L-ASPARAGINASE"/>
    <property type="match status" value="1"/>
</dbReference>
<dbReference type="InterPro" id="IPR027475">
    <property type="entry name" value="Asparaginase/glutaminase_AS2"/>
</dbReference>
<dbReference type="Gene3D" id="3.40.50.40">
    <property type="match status" value="1"/>
</dbReference>
<dbReference type="AlphaFoldDB" id="A0A1E5T1S6"/>
<dbReference type="RefSeq" id="WP_069836837.1">
    <property type="nucleotide sequence ID" value="NZ_MDGQ01000005.1"/>
</dbReference>
<organism evidence="9 10">
    <name type="scientific">Roseivirga misakiensis</name>
    <dbReference type="NCBI Taxonomy" id="1563681"/>
    <lineage>
        <taxon>Bacteria</taxon>
        <taxon>Pseudomonadati</taxon>
        <taxon>Bacteroidota</taxon>
        <taxon>Cytophagia</taxon>
        <taxon>Cytophagales</taxon>
        <taxon>Roseivirgaceae</taxon>
        <taxon>Roseivirga</taxon>
    </lineage>
</organism>
<reference evidence="9 10" key="1">
    <citation type="submission" date="2016-08" db="EMBL/GenBank/DDBJ databases">
        <title>Draft genome of Fabibacter sp. strain SK-8.</title>
        <authorList>
            <person name="Wong S.-K."/>
            <person name="Hamasaki K."/>
            <person name="Yoshizawa S."/>
        </authorList>
    </citation>
    <scope>NUCLEOTIDE SEQUENCE [LARGE SCALE GENOMIC DNA]</scope>
    <source>
        <strain evidence="9 10">SK-8</strain>
    </source>
</reference>
<dbReference type="NCBIfam" id="TIGR00519">
    <property type="entry name" value="asnASE_I"/>
    <property type="match status" value="1"/>
</dbReference>
<proteinExistence type="inferred from homology"/>
<evidence type="ECO:0000256" key="5">
    <source>
        <dbReference type="PIRSR" id="PIRSR001220-2"/>
    </source>
</evidence>
<dbReference type="GO" id="GO:0004067">
    <property type="term" value="F:asparaginase activity"/>
    <property type="evidence" value="ECO:0007669"/>
    <property type="project" value="UniProtKB-UniRule"/>
</dbReference>
<dbReference type="InterPro" id="IPR027474">
    <property type="entry name" value="L-asparaginase_N"/>
</dbReference>
<feature type="active site" description="O-isoaspartyl threonine intermediate" evidence="4">
    <location>
        <position position="28"/>
    </location>
</feature>